<evidence type="ECO:0000313" key="2">
    <source>
        <dbReference type="Proteomes" id="UP001156882"/>
    </source>
</evidence>
<keyword evidence="2" id="KW-1185">Reference proteome</keyword>
<name>A0ABQ6CNQ9_9HYPH</name>
<evidence type="ECO:0000313" key="1">
    <source>
        <dbReference type="EMBL" id="GLS22022.1"/>
    </source>
</evidence>
<protein>
    <recommendedName>
        <fullName evidence="3">DUF982 domain-containing protein</fullName>
    </recommendedName>
</protein>
<dbReference type="Proteomes" id="UP001156882">
    <property type="component" value="Unassembled WGS sequence"/>
</dbReference>
<dbReference type="EMBL" id="BSPC01000057">
    <property type="protein sequence ID" value="GLS22022.1"/>
    <property type="molecule type" value="Genomic_DNA"/>
</dbReference>
<evidence type="ECO:0008006" key="3">
    <source>
        <dbReference type="Google" id="ProtNLM"/>
    </source>
</evidence>
<comment type="caution">
    <text evidence="1">The sequence shown here is derived from an EMBL/GenBank/DDBJ whole genome shotgun (WGS) entry which is preliminary data.</text>
</comment>
<proteinExistence type="predicted"/>
<organism evidence="1 2">
    <name type="scientific">Labrys miyagiensis</name>
    <dbReference type="NCBI Taxonomy" id="346912"/>
    <lineage>
        <taxon>Bacteria</taxon>
        <taxon>Pseudomonadati</taxon>
        <taxon>Pseudomonadota</taxon>
        <taxon>Alphaproteobacteria</taxon>
        <taxon>Hyphomicrobiales</taxon>
        <taxon>Xanthobacteraceae</taxon>
        <taxon>Labrys</taxon>
    </lineage>
</organism>
<dbReference type="Pfam" id="PF06169">
    <property type="entry name" value="DUF982"/>
    <property type="match status" value="1"/>
</dbReference>
<dbReference type="RefSeq" id="WP_284315012.1">
    <property type="nucleotide sequence ID" value="NZ_BSPC01000057.1"/>
</dbReference>
<dbReference type="Gene3D" id="6.10.250.730">
    <property type="match status" value="1"/>
</dbReference>
<gene>
    <name evidence="1" type="ORF">GCM10007874_50390</name>
</gene>
<accession>A0ABQ6CNQ9</accession>
<reference evidence="2" key="1">
    <citation type="journal article" date="2019" name="Int. J. Syst. Evol. Microbiol.">
        <title>The Global Catalogue of Microorganisms (GCM) 10K type strain sequencing project: providing services to taxonomists for standard genome sequencing and annotation.</title>
        <authorList>
            <consortium name="The Broad Institute Genomics Platform"/>
            <consortium name="The Broad Institute Genome Sequencing Center for Infectious Disease"/>
            <person name="Wu L."/>
            <person name="Ma J."/>
        </authorList>
    </citation>
    <scope>NUCLEOTIDE SEQUENCE [LARGE SCALE GENOMIC DNA]</scope>
    <source>
        <strain evidence="2">NBRC 101365</strain>
    </source>
</reference>
<dbReference type="InterPro" id="IPR010385">
    <property type="entry name" value="DUF982"/>
</dbReference>
<sequence length="86" mass="9433">MSKELHTFEALTFAFSPGRFRTIASLEQVAGYLEQEWPTQPGPSCLRARKACKDAMADNLSNDEARAEFIAALGEIGISLDQRAEG</sequence>